<protein>
    <submittedName>
        <fullName evidence="1">Uncharacterized protein</fullName>
    </submittedName>
</protein>
<keyword evidence="2" id="KW-1185">Reference proteome</keyword>
<dbReference type="AlphaFoldDB" id="A0A132MGM8"/>
<proteinExistence type="predicted"/>
<comment type="caution">
    <text evidence="1">The sequence shown here is derived from an EMBL/GenBank/DDBJ whole genome shotgun (WGS) entry which is preliminary data.</text>
</comment>
<dbReference type="Proteomes" id="UP000243024">
    <property type="component" value="Unassembled WGS sequence"/>
</dbReference>
<dbReference type="EMBL" id="JXBB01000003">
    <property type="protein sequence ID" value="OAR05209.1"/>
    <property type="molecule type" value="Genomic_DNA"/>
</dbReference>
<name>A0A132MGM8_HYDSH</name>
<evidence type="ECO:0000313" key="2">
    <source>
        <dbReference type="Proteomes" id="UP000243024"/>
    </source>
</evidence>
<gene>
    <name evidence="1" type="ORF">SA87_05430</name>
</gene>
<evidence type="ECO:0000313" key="1">
    <source>
        <dbReference type="EMBL" id="OAR05209.1"/>
    </source>
</evidence>
<dbReference type="STRING" id="1484.SA87_05430"/>
<reference evidence="1 2" key="1">
    <citation type="submission" date="2015-09" db="EMBL/GenBank/DDBJ databases">
        <title>Draft genome sequence of Hydrogenibacillus schlegelii DSM 2000.</title>
        <authorList>
            <person name="Hemp J."/>
        </authorList>
    </citation>
    <scope>NUCLEOTIDE SEQUENCE [LARGE SCALE GENOMIC DNA]</scope>
    <source>
        <strain evidence="1 2">MA 48</strain>
    </source>
</reference>
<sequence length="70" mass="7502">MGTARFLFRPPGNPIDALLILLQAIDDPVLKTERVSIGGFTGGWSLPAMGCGDDPMSARAAFFLLEQPHC</sequence>
<organism evidence="1 2">
    <name type="scientific">Hydrogenibacillus schlegelii</name>
    <name type="common">Bacillus schlegelii</name>
    <dbReference type="NCBI Taxonomy" id="1484"/>
    <lineage>
        <taxon>Bacteria</taxon>
        <taxon>Bacillati</taxon>
        <taxon>Bacillota</taxon>
        <taxon>Bacilli</taxon>
        <taxon>Bacillales</taxon>
        <taxon>Bacillales Family X. Incertae Sedis</taxon>
        <taxon>Hydrogenibacillus</taxon>
    </lineage>
</organism>
<accession>A0A132MGM8</accession>